<evidence type="ECO:0000313" key="8">
    <source>
        <dbReference type="EMBL" id="KAJ1528424.1"/>
    </source>
</evidence>
<dbReference type="AlphaFoldDB" id="A0AAV7XU95"/>
<feature type="compositionally biased region" description="Polar residues" evidence="6">
    <location>
        <begin position="156"/>
        <end position="165"/>
    </location>
</feature>
<feature type="domain" description="BHLH" evidence="7">
    <location>
        <begin position="175"/>
        <end position="231"/>
    </location>
</feature>
<dbReference type="GO" id="GO:0005634">
    <property type="term" value="C:nucleus"/>
    <property type="evidence" value="ECO:0007669"/>
    <property type="project" value="UniProtKB-SubCell"/>
</dbReference>
<evidence type="ECO:0000256" key="1">
    <source>
        <dbReference type="ARBA" id="ARBA00004123"/>
    </source>
</evidence>
<dbReference type="Pfam" id="PF00010">
    <property type="entry name" value="HLH"/>
    <property type="match status" value="1"/>
</dbReference>
<dbReference type="EMBL" id="JAPTSV010000004">
    <property type="protein sequence ID" value="KAJ1528424.1"/>
    <property type="molecule type" value="Genomic_DNA"/>
</dbReference>
<keyword evidence="2" id="KW-0805">Transcription regulation</keyword>
<dbReference type="GO" id="GO:0046983">
    <property type="term" value="F:protein dimerization activity"/>
    <property type="evidence" value="ECO:0007669"/>
    <property type="project" value="InterPro"/>
</dbReference>
<proteinExistence type="predicted"/>
<feature type="region of interest" description="Disordered" evidence="6">
    <location>
        <begin position="156"/>
        <end position="184"/>
    </location>
</feature>
<feature type="coiled-coil region" evidence="5">
    <location>
        <begin position="245"/>
        <end position="279"/>
    </location>
</feature>
<evidence type="ECO:0000256" key="3">
    <source>
        <dbReference type="ARBA" id="ARBA00023163"/>
    </source>
</evidence>
<keyword evidence="3" id="KW-0804">Transcription</keyword>
<dbReference type="PANTHER" id="PTHR46117:SF3">
    <property type="entry name" value="FI24210P1"/>
    <property type="match status" value="1"/>
</dbReference>
<dbReference type="InterPro" id="IPR051732">
    <property type="entry name" value="USF"/>
</dbReference>
<evidence type="ECO:0000256" key="6">
    <source>
        <dbReference type="SAM" id="MobiDB-lite"/>
    </source>
</evidence>
<feature type="compositionally biased region" description="Basic and acidic residues" evidence="6">
    <location>
        <begin position="170"/>
        <end position="184"/>
    </location>
</feature>
<keyword evidence="5" id="KW-0175">Coiled coil</keyword>
<dbReference type="GO" id="GO:0000978">
    <property type="term" value="F:RNA polymerase II cis-regulatory region sequence-specific DNA binding"/>
    <property type="evidence" value="ECO:0007669"/>
    <property type="project" value="TreeGrafter"/>
</dbReference>
<evidence type="ECO:0000256" key="2">
    <source>
        <dbReference type="ARBA" id="ARBA00023015"/>
    </source>
</evidence>
<dbReference type="PANTHER" id="PTHR46117">
    <property type="entry name" value="FI24210P1"/>
    <property type="match status" value="1"/>
</dbReference>
<dbReference type="InterPro" id="IPR011598">
    <property type="entry name" value="bHLH_dom"/>
</dbReference>
<evidence type="ECO:0000259" key="7">
    <source>
        <dbReference type="PROSITE" id="PS50888"/>
    </source>
</evidence>
<dbReference type="CDD" id="cd18924">
    <property type="entry name" value="bHLHzip_USF1"/>
    <property type="match status" value="1"/>
</dbReference>
<evidence type="ECO:0000256" key="4">
    <source>
        <dbReference type="ARBA" id="ARBA00023242"/>
    </source>
</evidence>
<gene>
    <name evidence="8" type="ORF">ONE63_006836</name>
</gene>
<sequence>MDVIDQNLDNSSTAHLHDCFSMDIVKMESDDRDVEEGLMEKEEIQVIASQSLTIVEDDTSLGSSEDQAAVAGLTHSMLDGDDDVQYFRSGDGGTLTTYRVVQVGDSDQIPQIVSSPAYSPNSSQAVLASAPLNGQFYVIGSPQEVFGASQVQRSLAPRLNSSNEGGSRAVRRDDKRRATHNEVERRRRDKINTWIVELSKIVPDCIPETTKSTGQSKGGILSKAFKYIMELRTQNARLADGHKQTETLAIKVKQLQRELDAVQLKNIALEREVSALRSQLQK</sequence>
<dbReference type="InterPro" id="IPR036638">
    <property type="entry name" value="HLH_DNA-bd_sf"/>
</dbReference>
<protein>
    <recommendedName>
        <fullName evidence="7">BHLH domain-containing protein</fullName>
    </recommendedName>
</protein>
<accession>A0AAV7XU95</accession>
<dbReference type="PROSITE" id="PS50888">
    <property type="entry name" value="BHLH"/>
    <property type="match status" value="1"/>
</dbReference>
<evidence type="ECO:0000256" key="5">
    <source>
        <dbReference type="SAM" id="Coils"/>
    </source>
</evidence>
<evidence type="ECO:0000313" key="9">
    <source>
        <dbReference type="Proteomes" id="UP001075354"/>
    </source>
</evidence>
<comment type="caution">
    <text evidence="8">The sequence shown here is derived from an EMBL/GenBank/DDBJ whole genome shotgun (WGS) entry which is preliminary data.</text>
</comment>
<comment type="subcellular location">
    <subcellularLocation>
        <location evidence="1">Nucleus</location>
    </subcellularLocation>
</comment>
<name>A0AAV7XU95_9NEOP</name>
<keyword evidence="4" id="KW-0539">Nucleus</keyword>
<reference evidence="8" key="1">
    <citation type="submission" date="2022-12" db="EMBL/GenBank/DDBJ databases">
        <title>Chromosome-level genome assembly of the bean flower thrips Megalurothrips usitatus.</title>
        <authorList>
            <person name="Ma L."/>
            <person name="Liu Q."/>
            <person name="Li H."/>
            <person name="Cai W."/>
        </authorList>
    </citation>
    <scope>NUCLEOTIDE SEQUENCE</scope>
    <source>
        <strain evidence="8">Cailab_2022a</strain>
    </source>
</reference>
<dbReference type="SMART" id="SM00353">
    <property type="entry name" value="HLH"/>
    <property type="match status" value="1"/>
</dbReference>
<dbReference type="GO" id="GO:0000981">
    <property type="term" value="F:DNA-binding transcription factor activity, RNA polymerase II-specific"/>
    <property type="evidence" value="ECO:0007669"/>
    <property type="project" value="TreeGrafter"/>
</dbReference>
<organism evidence="8 9">
    <name type="scientific">Megalurothrips usitatus</name>
    <name type="common">bean blossom thrips</name>
    <dbReference type="NCBI Taxonomy" id="439358"/>
    <lineage>
        <taxon>Eukaryota</taxon>
        <taxon>Metazoa</taxon>
        <taxon>Ecdysozoa</taxon>
        <taxon>Arthropoda</taxon>
        <taxon>Hexapoda</taxon>
        <taxon>Insecta</taxon>
        <taxon>Pterygota</taxon>
        <taxon>Neoptera</taxon>
        <taxon>Paraneoptera</taxon>
        <taxon>Thysanoptera</taxon>
        <taxon>Terebrantia</taxon>
        <taxon>Thripoidea</taxon>
        <taxon>Thripidae</taxon>
        <taxon>Megalurothrips</taxon>
    </lineage>
</organism>
<dbReference type="Proteomes" id="UP001075354">
    <property type="component" value="Chromosome 4"/>
</dbReference>
<keyword evidence="9" id="KW-1185">Reference proteome</keyword>
<dbReference type="SUPFAM" id="SSF47459">
    <property type="entry name" value="HLH, helix-loop-helix DNA-binding domain"/>
    <property type="match status" value="1"/>
</dbReference>
<dbReference type="Gene3D" id="4.10.280.10">
    <property type="entry name" value="Helix-loop-helix DNA-binding domain"/>
    <property type="match status" value="1"/>
</dbReference>